<dbReference type="OMA" id="LANTDCR"/>
<feature type="region of interest" description="Disordered" evidence="11">
    <location>
        <begin position="119"/>
        <end position="141"/>
    </location>
</feature>
<evidence type="ECO:0000256" key="7">
    <source>
        <dbReference type="ARBA" id="ARBA00022840"/>
    </source>
</evidence>
<comment type="catalytic activity">
    <reaction evidence="10">
        <text>L-cysteine + L-glutamate + ATP = gamma-L-glutamyl-L-cysteine + ADP + phosphate + H(+)</text>
        <dbReference type="Rhea" id="RHEA:13285"/>
        <dbReference type="ChEBI" id="CHEBI:15378"/>
        <dbReference type="ChEBI" id="CHEBI:29985"/>
        <dbReference type="ChEBI" id="CHEBI:30616"/>
        <dbReference type="ChEBI" id="CHEBI:35235"/>
        <dbReference type="ChEBI" id="CHEBI:43474"/>
        <dbReference type="ChEBI" id="CHEBI:58173"/>
        <dbReference type="ChEBI" id="CHEBI:456216"/>
        <dbReference type="EC" id="6.3.2.2"/>
    </reaction>
</comment>
<dbReference type="Gene3D" id="3.30.590.50">
    <property type="match status" value="2"/>
</dbReference>
<dbReference type="GO" id="GO:0006750">
    <property type="term" value="P:glutathione biosynthetic process"/>
    <property type="evidence" value="ECO:0007669"/>
    <property type="project" value="UniProtKB-UniRule"/>
</dbReference>
<proteinExistence type="inferred from homology"/>
<dbReference type="AlphaFoldDB" id="M5GFW7"/>
<protein>
    <recommendedName>
        <fullName evidence="3 10">Glutamate--cysteine ligase</fullName>
        <ecNumber evidence="3 10">6.3.2.2</ecNumber>
    </recommendedName>
    <alternativeName>
        <fullName evidence="9 10">Gamma-ECS</fullName>
    </alternativeName>
    <alternativeName>
        <fullName evidence="8 10">Gamma-glutamylcysteine synthetase</fullName>
    </alternativeName>
</protein>
<keyword evidence="6 10" id="KW-0547">Nucleotide-binding</keyword>
<evidence type="ECO:0000256" key="3">
    <source>
        <dbReference type="ARBA" id="ARBA00012220"/>
    </source>
</evidence>
<dbReference type="PANTHER" id="PTHR11164:SF0">
    <property type="entry name" value="GLUTAMATE--CYSTEINE LIGASE CATALYTIC SUBUNIT"/>
    <property type="match status" value="1"/>
</dbReference>
<dbReference type="InterPro" id="IPR014746">
    <property type="entry name" value="Gln_synth/guanido_kin_cat_dom"/>
</dbReference>
<keyword evidence="7 10" id="KW-0067">ATP-binding</keyword>
<evidence type="ECO:0000313" key="13">
    <source>
        <dbReference type="Proteomes" id="UP000030653"/>
    </source>
</evidence>
<evidence type="ECO:0000256" key="6">
    <source>
        <dbReference type="ARBA" id="ARBA00022741"/>
    </source>
</evidence>
<evidence type="ECO:0000256" key="8">
    <source>
        <dbReference type="ARBA" id="ARBA00030585"/>
    </source>
</evidence>
<dbReference type="UniPathway" id="UPA00142">
    <property type="reaction ID" value="UER00209"/>
</dbReference>
<dbReference type="PANTHER" id="PTHR11164">
    <property type="entry name" value="GLUTAMATE CYSTEINE LIGASE"/>
    <property type="match status" value="1"/>
</dbReference>
<evidence type="ECO:0000256" key="4">
    <source>
        <dbReference type="ARBA" id="ARBA00022598"/>
    </source>
</evidence>
<dbReference type="GO" id="GO:0004357">
    <property type="term" value="F:glutamate-cysteine ligase activity"/>
    <property type="evidence" value="ECO:0007669"/>
    <property type="project" value="UniProtKB-UniRule"/>
</dbReference>
<evidence type="ECO:0000256" key="9">
    <source>
        <dbReference type="ARBA" id="ARBA00032122"/>
    </source>
</evidence>
<sequence>MGEQMETMVLKFDDSRKKVVLALGQGETIRKLQEVAEGGERDGSKDPVWAPPEFDPEYASYMIESSPGVPYSPDLSSLLCVERSLARRREMINSHLPEGCRLLTLSSFPRLGAGGEWSDPQFSTASATSKSGHERSTLPTEVVSDHPRYSAVERGIEGRKGRRIHASIPVYKDEKTPEILDEHSASREPGAIYMDALVFGAGCCCLQVTLQAPSLAHARQLYDAFLPLAPVMLALSAASPAFAGWLADVDARWDVLREIVDDRTAEEEGLAPLEQGYQRLPKSRYDSASSYLGSGPSRASEVEKYNDVPLPLNQEAYEKLRAGGVDELMAQHVAHLMVRDALVLMEERVEGLKEEEGENLEYFENILSTNWQTVRLKPASADGSTGWRLEFRALEAQLTDGENAALCIFLVLLARAVWEFDLEWYVPVGEVDLGMGRATKRDALRKERFSWCTGVGEDTRKGDTCELMTVNEIINGKETTPGLLALVHKYLRAVSCPQRV</sequence>
<evidence type="ECO:0000256" key="1">
    <source>
        <dbReference type="ARBA" id="ARBA00005006"/>
    </source>
</evidence>
<dbReference type="InterPro" id="IPR004308">
    <property type="entry name" value="GCS"/>
</dbReference>
<dbReference type="GeneID" id="63683171"/>
<evidence type="ECO:0000313" key="12">
    <source>
        <dbReference type="EMBL" id="EJU04508.1"/>
    </source>
</evidence>
<dbReference type="SUPFAM" id="SSF55931">
    <property type="entry name" value="Glutamine synthetase/guanido kinase"/>
    <property type="match status" value="1"/>
</dbReference>
<gene>
    <name evidence="12" type="ORF">DACRYDRAFT_105565</name>
</gene>
<organism evidence="12 13">
    <name type="scientific">Dacryopinax primogenitus (strain DJM 731)</name>
    <name type="common">Brown rot fungus</name>
    <dbReference type="NCBI Taxonomy" id="1858805"/>
    <lineage>
        <taxon>Eukaryota</taxon>
        <taxon>Fungi</taxon>
        <taxon>Dikarya</taxon>
        <taxon>Basidiomycota</taxon>
        <taxon>Agaricomycotina</taxon>
        <taxon>Dacrymycetes</taxon>
        <taxon>Dacrymycetales</taxon>
        <taxon>Dacrymycetaceae</taxon>
        <taxon>Dacryopinax</taxon>
    </lineage>
</organism>
<evidence type="ECO:0000256" key="2">
    <source>
        <dbReference type="ARBA" id="ARBA00008100"/>
    </source>
</evidence>
<dbReference type="STRING" id="1858805.M5GFW7"/>
<evidence type="ECO:0000256" key="11">
    <source>
        <dbReference type="SAM" id="MobiDB-lite"/>
    </source>
</evidence>
<dbReference type="EC" id="6.3.2.2" evidence="3 10"/>
<dbReference type="OrthoDB" id="7939818at2759"/>
<evidence type="ECO:0000256" key="5">
    <source>
        <dbReference type="ARBA" id="ARBA00022684"/>
    </source>
</evidence>
<keyword evidence="13" id="KW-1185">Reference proteome</keyword>
<accession>M5GFW7</accession>
<comment type="similarity">
    <text evidence="2 10">Belongs to the glutamate--cysteine ligase type 3 family.</text>
</comment>
<comment type="pathway">
    <text evidence="1 10">Sulfur metabolism; glutathione biosynthesis; glutathione from L-cysteine and L-glutamate: step 1/2.</text>
</comment>
<reference evidence="12 13" key="1">
    <citation type="journal article" date="2012" name="Science">
        <title>The Paleozoic origin of enzymatic lignin decomposition reconstructed from 31 fungal genomes.</title>
        <authorList>
            <person name="Floudas D."/>
            <person name="Binder M."/>
            <person name="Riley R."/>
            <person name="Barry K."/>
            <person name="Blanchette R.A."/>
            <person name="Henrissat B."/>
            <person name="Martinez A.T."/>
            <person name="Otillar R."/>
            <person name="Spatafora J.W."/>
            <person name="Yadav J.S."/>
            <person name="Aerts A."/>
            <person name="Benoit I."/>
            <person name="Boyd A."/>
            <person name="Carlson A."/>
            <person name="Copeland A."/>
            <person name="Coutinho P.M."/>
            <person name="de Vries R.P."/>
            <person name="Ferreira P."/>
            <person name="Findley K."/>
            <person name="Foster B."/>
            <person name="Gaskell J."/>
            <person name="Glotzer D."/>
            <person name="Gorecki P."/>
            <person name="Heitman J."/>
            <person name="Hesse C."/>
            <person name="Hori C."/>
            <person name="Igarashi K."/>
            <person name="Jurgens J.A."/>
            <person name="Kallen N."/>
            <person name="Kersten P."/>
            <person name="Kohler A."/>
            <person name="Kuees U."/>
            <person name="Kumar T.K.A."/>
            <person name="Kuo A."/>
            <person name="LaButti K."/>
            <person name="Larrondo L.F."/>
            <person name="Lindquist E."/>
            <person name="Ling A."/>
            <person name="Lombard V."/>
            <person name="Lucas S."/>
            <person name="Lundell T."/>
            <person name="Martin R."/>
            <person name="McLaughlin D.J."/>
            <person name="Morgenstern I."/>
            <person name="Morin E."/>
            <person name="Murat C."/>
            <person name="Nagy L.G."/>
            <person name="Nolan M."/>
            <person name="Ohm R.A."/>
            <person name="Patyshakuliyeva A."/>
            <person name="Rokas A."/>
            <person name="Ruiz-Duenas F.J."/>
            <person name="Sabat G."/>
            <person name="Salamov A."/>
            <person name="Samejima M."/>
            <person name="Schmutz J."/>
            <person name="Slot J.C."/>
            <person name="St John F."/>
            <person name="Stenlid J."/>
            <person name="Sun H."/>
            <person name="Sun S."/>
            <person name="Syed K."/>
            <person name="Tsang A."/>
            <person name="Wiebenga A."/>
            <person name="Young D."/>
            <person name="Pisabarro A."/>
            <person name="Eastwood D.C."/>
            <person name="Martin F."/>
            <person name="Cullen D."/>
            <person name="Grigoriev I.V."/>
            <person name="Hibbett D.S."/>
        </authorList>
    </citation>
    <scope>NUCLEOTIDE SEQUENCE [LARGE SCALE GENOMIC DNA]</scope>
    <source>
        <strain evidence="12 13">DJM-731 SS1</strain>
    </source>
</reference>
<dbReference type="HOGENOM" id="CLU_010467_1_0_1"/>
<feature type="compositionally biased region" description="Polar residues" evidence="11">
    <location>
        <begin position="120"/>
        <end position="130"/>
    </location>
</feature>
<keyword evidence="4 10" id="KW-0436">Ligase</keyword>
<dbReference type="GO" id="GO:0005524">
    <property type="term" value="F:ATP binding"/>
    <property type="evidence" value="ECO:0007669"/>
    <property type="project" value="UniProtKB-UniRule"/>
</dbReference>
<keyword evidence="5 10" id="KW-0317">Glutathione biosynthesis</keyword>
<evidence type="ECO:0000256" key="10">
    <source>
        <dbReference type="RuleBase" id="RU367135"/>
    </source>
</evidence>
<dbReference type="RefSeq" id="XP_040631402.1">
    <property type="nucleotide sequence ID" value="XM_040768109.1"/>
</dbReference>
<dbReference type="Pfam" id="PF03074">
    <property type="entry name" value="GCS"/>
    <property type="match status" value="1"/>
</dbReference>
<dbReference type="EMBL" id="JH795858">
    <property type="protein sequence ID" value="EJU04508.1"/>
    <property type="molecule type" value="Genomic_DNA"/>
</dbReference>
<dbReference type="Proteomes" id="UP000030653">
    <property type="component" value="Unassembled WGS sequence"/>
</dbReference>
<name>M5GFW7_DACPD</name>